<proteinExistence type="inferred from homology"/>
<comment type="caution">
    <text evidence="7">The sequence shown here is derived from an EMBL/GenBank/DDBJ whole genome shotgun (WGS) entry which is preliminary data.</text>
</comment>
<comment type="subcellular location">
    <subcellularLocation>
        <location evidence="1">Membrane</location>
        <topology evidence="1">Multi-pass membrane protein</topology>
    </subcellularLocation>
</comment>
<dbReference type="AlphaFoldDB" id="A0A2A9MQR9"/>
<dbReference type="GO" id="GO:0005783">
    <property type="term" value="C:endoplasmic reticulum"/>
    <property type="evidence" value="ECO:0007669"/>
    <property type="project" value="TreeGrafter"/>
</dbReference>
<keyword evidence="5 6" id="KW-0472">Membrane</keyword>
<dbReference type="GO" id="GO:0005794">
    <property type="term" value="C:Golgi apparatus"/>
    <property type="evidence" value="ECO:0007669"/>
    <property type="project" value="TreeGrafter"/>
</dbReference>
<protein>
    <submittedName>
        <fullName evidence="7">Uncharacterized protein</fullName>
    </submittedName>
</protein>
<feature type="transmembrane region" description="Helical" evidence="6">
    <location>
        <begin position="486"/>
        <end position="508"/>
    </location>
</feature>
<dbReference type="OrthoDB" id="340608at2759"/>
<sequence length="536" mass="60246">MDDKATLFPRVEYDGERVPDYVQQSRSDPPSALLLQSEACYGVDQRSISRLSSASGTLRWSFRRQGTSRAPSSVVSFASSDAGSAVGRTGQRERSSLDFRAIAPALGGAYSFDGSGIVSTRSIPRRATSRGPRYARAPYVFSHDFLRVTGRDEGGNGEVKKLGSERPSLAARFVKQVHQETCHGIYPLWAAGSILWLCLVGAVFFISVGAWLIVEDEQHVECKLSYAEKTLQEGGSKYLLKGISSAHCTHDVDELKGQEISVYAELEHFYQNDAQIVWSRSDRQLAGAIFTDPNDVRDCEPLATALVDNVTKVLHPCGVLAWSVFTDKYQFLEGTPDGDNDQVPMKPIPLTQNQNVLLSSWQWRDTYRNPPARERAAVLDKVYFWMSPDDNDDGEDMYKSREEARAELLVDRLNYEEAGEMVENGHFIQWMQTAALGTFRKLYGRLEGPLKLPVSAHITVTYDVSSWNGKKAIVLVQNSRFGGRSLFIGIAYLSFGCLLTMLVFYVLWKKWQYRREGEEILDLRWQPKSGARRKTK</sequence>
<name>A0A2A9MQR9_BESBE</name>
<evidence type="ECO:0000256" key="6">
    <source>
        <dbReference type="SAM" id="Phobius"/>
    </source>
</evidence>
<evidence type="ECO:0000256" key="3">
    <source>
        <dbReference type="ARBA" id="ARBA00022692"/>
    </source>
</evidence>
<dbReference type="PANTHER" id="PTHR10926:SF0">
    <property type="entry name" value="CDC50, ISOFORM A"/>
    <property type="match status" value="1"/>
</dbReference>
<keyword evidence="8" id="KW-1185">Reference proteome</keyword>
<dbReference type="RefSeq" id="XP_029222712.1">
    <property type="nucleotide sequence ID" value="XM_029359799.1"/>
</dbReference>
<evidence type="ECO:0000313" key="7">
    <source>
        <dbReference type="EMBL" id="PFH38703.1"/>
    </source>
</evidence>
<organism evidence="7 8">
    <name type="scientific">Besnoitia besnoiti</name>
    <name type="common">Apicomplexan protozoan</name>
    <dbReference type="NCBI Taxonomy" id="94643"/>
    <lineage>
        <taxon>Eukaryota</taxon>
        <taxon>Sar</taxon>
        <taxon>Alveolata</taxon>
        <taxon>Apicomplexa</taxon>
        <taxon>Conoidasida</taxon>
        <taxon>Coccidia</taxon>
        <taxon>Eucoccidiorida</taxon>
        <taxon>Eimeriorina</taxon>
        <taxon>Sarcocystidae</taxon>
        <taxon>Besnoitia</taxon>
    </lineage>
</organism>
<evidence type="ECO:0000256" key="2">
    <source>
        <dbReference type="ARBA" id="ARBA00009457"/>
    </source>
</evidence>
<dbReference type="EMBL" id="NWUJ01000001">
    <property type="protein sequence ID" value="PFH38703.1"/>
    <property type="molecule type" value="Genomic_DNA"/>
</dbReference>
<evidence type="ECO:0000256" key="4">
    <source>
        <dbReference type="ARBA" id="ARBA00022989"/>
    </source>
</evidence>
<keyword evidence="3 6" id="KW-0812">Transmembrane</keyword>
<comment type="similarity">
    <text evidence="2">Belongs to the CDC50/LEM3 family.</text>
</comment>
<dbReference type="PANTHER" id="PTHR10926">
    <property type="entry name" value="CELL CYCLE CONTROL PROTEIN 50"/>
    <property type="match status" value="1"/>
</dbReference>
<dbReference type="Proteomes" id="UP000224006">
    <property type="component" value="Chromosome I"/>
</dbReference>
<dbReference type="GO" id="GO:0005886">
    <property type="term" value="C:plasma membrane"/>
    <property type="evidence" value="ECO:0007669"/>
    <property type="project" value="TreeGrafter"/>
</dbReference>
<keyword evidence="4 6" id="KW-1133">Transmembrane helix</keyword>
<evidence type="ECO:0000313" key="8">
    <source>
        <dbReference type="Proteomes" id="UP000224006"/>
    </source>
</evidence>
<dbReference type="VEuPathDB" id="ToxoDB:BESB_010450"/>
<dbReference type="InterPro" id="IPR005045">
    <property type="entry name" value="CDC50/LEM3_fam"/>
</dbReference>
<accession>A0A2A9MQR9</accession>
<gene>
    <name evidence="7" type="ORF">BESB_010450</name>
</gene>
<dbReference type="Pfam" id="PF03381">
    <property type="entry name" value="CDC50"/>
    <property type="match status" value="1"/>
</dbReference>
<feature type="transmembrane region" description="Helical" evidence="6">
    <location>
        <begin position="194"/>
        <end position="214"/>
    </location>
</feature>
<reference evidence="7 8" key="1">
    <citation type="submission" date="2017-09" db="EMBL/GenBank/DDBJ databases">
        <title>Genome sequencing of Besnoitia besnoiti strain Bb-Ger1.</title>
        <authorList>
            <person name="Schares G."/>
            <person name="Venepally P."/>
            <person name="Lorenzi H.A."/>
        </authorList>
    </citation>
    <scope>NUCLEOTIDE SEQUENCE [LARGE SCALE GENOMIC DNA]</scope>
    <source>
        <strain evidence="7 8">Bb-Ger1</strain>
    </source>
</reference>
<dbReference type="KEGG" id="bbes:BESB_010450"/>
<dbReference type="GeneID" id="40306107"/>
<dbReference type="STRING" id="94643.A0A2A9MQR9"/>
<evidence type="ECO:0000256" key="1">
    <source>
        <dbReference type="ARBA" id="ARBA00004141"/>
    </source>
</evidence>
<evidence type="ECO:0000256" key="5">
    <source>
        <dbReference type="ARBA" id="ARBA00023136"/>
    </source>
</evidence>